<accession>A0A1M6AJY1</accession>
<keyword evidence="1" id="KW-1133">Transmembrane helix</keyword>
<dbReference type="AlphaFoldDB" id="A0A1M6AJY1"/>
<dbReference type="EMBL" id="FQZL01000004">
    <property type="protein sequence ID" value="SHI36782.1"/>
    <property type="molecule type" value="Genomic_DNA"/>
</dbReference>
<keyword evidence="3" id="KW-1185">Reference proteome</keyword>
<feature type="transmembrane region" description="Helical" evidence="1">
    <location>
        <begin position="7"/>
        <end position="25"/>
    </location>
</feature>
<keyword evidence="1" id="KW-0472">Membrane</keyword>
<keyword evidence="1" id="KW-0812">Transmembrane</keyword>
<evidence type="ECO:0000256" key="1">
    <source>
        <dbReference type="SAM" id="Phobius"/>
    </source>
</evidence>
<dbReference type="RefSeq" id="WP_073045598.1">
    <property type="nucleotide sequence ID" value="NZ_FQZL01000004.1"/>
</dbReference>
<reference evidence="2 3" key="1">
    <citation type="submission" date="2016-11" db="EMBL/GenBank/DDBJ databases">
        <authorList>
            <person name="Jaros S."/>
            <person name="Januszkiewicz K."/>
            <person name="Wedrychowicz H."/>
        </authorList>
    </citation>
    <scope>NUCLEOTIDE SEQUENCE [LARGE SCALE GENOMIC DNA]</scope>
    <source>
        <strain evidence="2 3">DSM 17477</strain>
    </source>
</reference>
<gene>
    <name evidence="2" type="ORF">SAMN02745751_00148</name>
</gene>
<sequence length="356" mass="40673">MIKKTVLFMVVVVVFLGILYSMGFLDDIVERFTETKVSLVVENMIDMDTQKGDIIMTGEGYYILYDNVMETYDYKGQMADITEFDEFIEKAYFGIRKIVKTSDCLSIEMDGGFSELEFDNESRNLLNISQDERIFVISSDLDETTNTVDIYNDTMKFMGSYDSNRMRVIKTMDSDNSDGVIITTFSYEGSYMTSKIGEYLVEGMYNLWELELNNELVVFQYTAKDGIYVATNKNLYKINNEGSILWTYSGYDYIKDCKFTGDKIILLTGRDENAITTINSEGKVESIVKTEDLYSRLDIYMSQVFISNSSFISTIADGKVAMVYNSDGVIKDLKLDGSKMRLLTENSIVVLDIKID</sequence>
<organism evidence="2 3">
    <name type="scientific">Dethiosulfatibacter aminovorans DSM 17477</name>
    <dbReference type="NCBI Taxonomy" id="1121476"/>
    <lineage>
        <taxon>Bacteria</taxon>
        <taxon>Bacillati</taxon>
        <taxon>Bacillota</taxon>
        <taxon>Tissierellia</taxon>
        <taxon>Dethiosulfatibacter</taxon>
    </lineage>
</organism>
<proteinExistence type="predicted"/>
<dbReference type="Proteomes" id="UP000184052">
    <property type="component" value="Unassembled WGS sequence"/>
</dbReference>
<name>A0A1M6AJY1_9FIRM</name>
<evidence type="ECO:0000313" key="2">
    <source>
        <dbReference type="EMBL" id="SHI36782.1"/>
    </source>
</evidence>
<protein>
    <submittedName>
        <fullName evidence="2">Uncharacterized protein</fullName>
    </submittedName>
</protein>
<dbReference type="SUPFAM" id="SSF50974">
    <property type="entry name" value="Nitrous oxide reductase, N-terminal domain"/>
    <property type="match status" value="1"/>
</dbReference>
<evidence type="ECO:0000313" key="3">
    <source>
        <dbReference type="Proteomes" id="UP000184052"/>
    </source>
</evidence>
<dbReference type="InterPro" id="IPR011045">
    <property type="entry name" value="N2O_reductase_N"/>
</dbReference>
<dbReference type="STRING" id="1121476.SAMN02745751_00148"/>